<dbReference type="OrthoDB" id="5410795at2759"/>
<dbReference type="AlphaFoldDB" id="A0A0D2FBS9"/>
<sequence>MKPAWTSALSKKSAEQWLIFIAEGMPEEVKKILGGLQLPINDELERLHPVSSTNAGVYARLVTSRYSVPAASDRYLYVGSASKYGSGLQGRVSQHIRKGQERLVRDLRSRDLLAPGRFVTLMTMKMDSAEEEHVFEVRRTVTLAEAILTIWLGATPVPWSPSPRGCVHGIGRLSSTEHGHLTIPWK</sequence>
<dbReference type="HOGENOM" id="CLU_1454455_0_0_1"/>
<evidence type="ECO:0000313" key="2">
    <source>
        <dbReference type="Proteomes" id="UP000053029"/>
    </source>
</evidence>
<dbReference type="GeneID" id="25302818"/>
<evidence type="ECO:0000313" key="1">
    <source>
        <dbReference type="EMBL" id="KIW84082.1"/>
    </source>
</evidence>
<dbReference type="RefSeq" id="XP_013287890.1">
    <property type="nucleotide sequence ID" value="XM_013432436.1"/>
</dbReference>
<organism evidence="1 2">
    <name type="scientific">Fonsecaea pedrosoi CBS 271.37</name>
    <dbReference type="NCBI Taxonomy" id="1442368"/>
    <lineage>
        <taxon>Eukaryota</taxon>
        <taxon>Fungi</taxon>
        <taxon>Dikarya</taxon>
        <taxon>Ascomycota</taxon>
        <taxon>Pezizomycotina</taxon>
        <taxon>Eurotiomycetes</taxon>
        <taxon>Chaetothyriomycetidae</taxon>
        <taxon>Chaetothyriales</taxon>
        <taxon>Herpotrichiellaceae</taxon>
        <taxon>Fonsecaea</taxon>
    </lineage>
</organism>
<keyword evidence="2" id="KW-1185">Reference proteome</keyword>
<proteinExistence type="predicted"/>
<name>A0A0D2FBS9_9EURO</name>
<dbReference type="Proteomes" id="UP000053029">
    <property type="component" value="Unassembled WGS sequence"/>
</dbReference>
<dbReference type="VEuPathDB" id="FungiDB:Z517_03328"/>
<accession>A0A0D2FBS9</accession>
<evidence type="ECO:0008006" key="3">
    <source>
        <dbReference type="Google" id="ProtNLM"/>
    </source>
</evidence>
<protein>
    <recommendedName>
        <fullName evidence="3">GIY-YIG domain-containing protein</fullName>
    </recommendedName>
</protein>
<dbReference type="EMBL" id="KN846970">
    <property type="protein sequence ID" value="KIW84082.1"/>
    <property type="molecule type" value="Genomic_DNA"/>
</dbReference>
<gene>
    <name evidence="1" type="ORF">Z517_03328</name>
</gene>
<reference evidence="1 2" key="1">
    <citation type="submission" date="2015-01" db="EMBL/GenBank/DDBJ databases">
        <title>The Genome Sequence of Fonsecaea pedrosoi CBS 271.37.</title>
        <authorList>
            <consortium name="The Broad Institute Genomics Platform"/>
            <person name="Cuomo C."/>
            <person name="de Hoog S."/>
            <person name="Gorbushina A."/>
            <person name="Stielow B."/>
            <person name="Teixiera M."/>
            <person name="Abouelleil A."/>
            <person name="Chapman S.B."/>
            <person name="Priest M."/>
            <person name="Young S.K."/>
            <person name="Wortman J."/>
            <person name="Nusbaum C."/>
            <person name="Birren B."/>
        </authorList>
    </citation>
    <scope>NUCLEOTIDE SEQUENCE [LARGE SCALE GENOMIC DNA]</scope>
    <source>
        <strain evidence="1 2">CBS 271.37</strain>
    </source>
</reference>